<dbReference type="AlphaFoldDB" id="A0A131ZW44"/>
<dbReference type="PANTHER" id="PTHR23043:SF17">
    <property type="entry name" value="PROTEIN SIMILAR"/>
    <property type="match status" value="1"/>
</dbReference>
<dbReference type="EMBL" id="JXLN01003730">
    <property type="protein sequence ID" value="KPM03016.1"/>
    <property type="molecule type" value="Genomic_DNA"/>
</dbReference>
<dbReference type="GO" id="GO:0010557">
    <property type="term" value="P:positive regulation of macromolecule biosynthetic process"/>
    <property type="evidence" value="ECO:0007669"/>
    <property type="project" value="UniProtKB-ARBA"/>
</dbReference>
<evidence type="ECO:0000256" key="1">
    <source>
        <dbReference type="ARBA" id="ARBA00023015"/>
    </source>
</evidence>
<dbReference type="PANTHER" id="PTHR23043">
    <property type="entry name" value="HYPOXIA-INDUCIBLE FACTOR 1 ALPHA"/>
    <property type="match status" value="1"/>
</dbReference>
<dbReference type="GO" id="GO:0000977">
    <property type="term" value="F:RNA polymerase II transcription regulatory region sequence-specific DNA binding"/>
    <property type="evidence" value="ECO:0007669"/>
    <property type="project" value="TreeGrafter"/>
</dbReference>
<comment type="caution">
    <text evidence="4">The sequence shown here is derived from an EMBL/GenBank/DDBJ whole genome shotgun (WGS) entry which is preliminary data.</text>
</comment>
<dbReference type="GO" id="GO:0071456">
    <property type="term" value="P:cellular response to hypoxia"/>
    <property type="evidence" value="ECO:0007669"/>
    <property type="project" value="TreeGrafter"/>
</dbReference>
<dbReference type="OrthoDB" id="6021714at2759"/>
<gene>
    <name evidence="4" type="ORF">QR98_0014450</name>
</gene>
<name>A0A131ZW44_SARSC</name>
<dbReference type="VEuPathDB" id="VectorBase:SSCA001612"/>
<dbReference type="Gene3D" id="3.30.450.20">
    <property type="entry name" value="PAS domain"/>
    <property type="match status" value="1"/>
</dbReference>
<organism evidence="4 5">
    <name type="scientific">Sarcoptes scabiei</name>
    <name type="common">Itch mite</name>
    <name type="synonym">Acarus scabiei</name>
    <dbReference type="NCBI Taxonomy" id="52283"/>
    <lineage>
        <taxon>Eukaryota</taxon>
        <taxon>Metazoa</taxon>
        <taxon>Ecdysozoa</taxon>
        <taxon>Arthropoda</taxon>
        <taxon>Chelicerata</taxon>
        <taxon>Arachnida</taxon>
        <taxon>Acari</taxon>
        <taxon>Acariformes</taxon>
        <taxon>Sarcoptiformes</taxon>
        <taxon>Astigmata</taxon>
        <taxon>Psoroptidia</taxon>
        <taxon>Sarcoptoidea</taxon>
        <taxon>Sarcoptidae</taxon>
        <taxon>Sarcoptinae</taxon>
        <taxon>Sarcoptes</taxon>
    </lineage>
</organism>
<keyword evidence="3" id="KW-0539">Nucleus</keyword>
<dbReference type="InterPro" id="IPR035965">
    <property type="entry name" value="PAS-like_dom_sf"/>
</dbReference>
<dbReference type="SUPFAM" id="SSF55785">
    <property type="entry name" value="PYP-like sensor domain (PAS domain)"/>
    <property type="match status" value="1"/>
</dbReference>
<sequence>FSKGQCDFEQYKFLAKHGGHRWISTQATVINEPNSNQPQSIILVHRIISNFQDEHILTSAVQTPRSVPEEKHSIEPIKFATTQILNQSIISSTSSVIRSNVIVEKNKFSSSIENKLPKLTSNIIFNENISSVPSIDSKQQIKNKDVKISTTESLAQKLTVRPLESITDQFVSSTETVLAPKTADMESGFLVFTDDNKSLTVINDADDLTHLAPDAGDLCVPMLPDMDFADMNIFDEMFFNSSSYNITNQCTMTEDEFLSNLGFDDNGKLKINGLNNSDHLAMEFDNTSSNSFKEFNQENLLGLQHSTIANQSKAMRTSEVFEQQQQQQYPLDVSSNDPFLSFTNAHNNDDFLLINSPKTNKSDCSLNDSFFCDKTL</sequence>
<keyword evidence="1" id="KW-0805">Transcription regulation</keyword>
<dbReference type="Proteomes" id="UP000616769">
    <property type="component" value="Unassembled WGS sequence"/>
</dbReference>
<evidence type="ECO:0000313" key="5">
    <source>
        <dbReference type="Proteomes" id="UP000616769"/>
    </source>
</evidence>
<dbReference type="GO" id="GO:0000981">
    <property type="term" value="F:DNA-binding transcription factor activity, RNA polymerase II-specific"/>
    <property type="evidence" value="ECO:0007669"/>
    <property type="project" value="TreeGrafter"/>
</dbReference>
<evidence type="ECO:0000256" key="3">
    <source>
        <dbReference type="ARBA" id="ARBA00023242"/>
    </source>
</evidence>
<accession>A0A131ZW44</accession>
<protein>
    <submittedName>
        <fullName evidence="4">Uncharacterized protein</fullName>
    </submittedName>
</protein>
<feature type="non-terminal residue" evidence="4">
    <location>
        <position position="1"/>
    </location>
</feature>
<evidence type="ECO:0000313" key="4">
    <source>
        <dbReference type="EMBL" id="KPM03016.1"/>
    </source>
</evidence>
<keyword evidence="2" id="KW-0804">Transcription</keyword>
<evidence type="ECO:0000256" key="2">
    <source>
        <dbReference type="ARBA" id="ARBA00023163"/>
    </source>
</evidence>
<reference evidence="4 5" key="1">
    <citation type="journal article" date="2015" name="Parasit. Vectors">
        <title>Draft genome of the scabies mite.</title>
        <authorList>
            <person name="Rider S.D.Jr."/>
            <person name="Morgan M.S."/>
            <person name="Arlian L.G."/>
        </authorList>
    </citation>
    <scope>NUCLEOTIDE SEQUENCE [LARGE SCALE GENOMIC DNA]</scope>
    <source>
        <strain evidence="4">Arlian Lab</strain>
    </source>
</reference>
<proteinExistence type="predicted"/>